<protein>
    <submittedName>
        <fullName evidence="6">Failed axon connections homolog, metaxin like GST domain containing</fullName>
    </submittedName>
</protein>
<keyword evidence="4" id="KW-0949">S-adenosyl-L-methionine</keyword>
<dbReference type="Bgee" id="ENSSSCG00000004349">
    <property type="expression patterns" value="Expressed in testis and 44 other cell types or tissues"/>
</dbReference>
<reference evidence="6" key="3">
    <citation type="submission" date="2025-08" db="UniProtKB">
        <authorList>
            <consortium name="Ensembl"/>
        </authorList>
    </citation>
    <scope>IDENTIFICATION</scope>
</reference>
<keyword evidence="2" id="KW-0808">Transferase</keyword>
<name>F1RXY4_PIG</name>
<evidence type="ECO:0000313" key="6">
    <source>
        <dbReference type="Ensembl" id="ENSSSCP00000004693.5"/>
    </source>
</evidence>
<keyword evidence="3" id="KW-0831">Ubiquinone biosynthesis</keyword>
<evidence type="ECO:0000256" key="4">
    <source>
        <dbReference type="ARBA" id="ARBA00022691"/>
    </source>
</evidence>
<accession>F1RXY4</accession>
<evidence type="ECO:0000313" key="7">
    <source>
        <dbReference type="Proteomes" id="UP000008227"/>
    </source>
</evidence>
<dbReference type="HOGENOM" id="CLU_042432_2_1_1"/>
<feature type="region of interest" description="Disordered" evidence="5">
    <location>
        <begin position="262"/>
        <end position="288"/>
    </location>
</feature>
<dbReference type="GO" id="GO:0010420">
    <property type="term" value="F:polyprenyldihydroxybenzoate methyltransferase activity"/>
    <property type="evidence" value="ECO:0007669"/>
    <property type="project" value="InterPro"/>
</dbReference>
<dbReference type="GO" id="GO:0061542">
    <property type="term" value="F:3-demethylubiquinol 3-O-methyltransferase activity"/>
    <property type="evidence" value="ECO:0007669"/>
    <property type="project" value="InterPro"/>
</dbReference>
<dbReference type="Proteomes" id="UP000008227">
    <property type="component" value="Chromosome 1"/>
</dbReference>
<dbReference type="InterPro" id="IPR029063">
    <property type="entry name" value="SAM-dependent_MTases_sf"/>
</dbReference>
<keyword evidence="8" id="KW-1267">Proteomics identification</keyword>
<dbReference type="PANTHER" id="PTHR43464">
    <property type="entry name" value="METHYLTRANSFERASE"/>
    <property type="match status" value="1"/>
</dbReference>
<dbReference type="PeptideAtlas" id="F1RXY4"/>
<reference evidence="7" key="1">
    <citation type="submission" date="2009-11" db="EMBL/GenBank/DDBJ databases">
        <authorList>
            <consortium name="Porcine genome sequencing project"/>
        </authorList>
    </citation>
    <scope>NUCLEOTIDE SEQUENCE [LARGE SCALE GENOMIC DNA]</scope>
    <source>
        <strain evidence="7">Duroc</strain>
    </source>
</reference>
<proteinExistence type="evidence at protein level"/>
<dbReference type="GeneTree" id="ENSGT00390000007284"/>
<evidence type="ECO:0000256" key="5">
    <source>
        <dbReference type="SAM" id="MobiDB-lite"/>
    </source>
</evidence>
<keyword evidence="7" id="KW-1185">Reference proteome</keyword>
<dbReference type="SUPFAM" id="SSF53335">
    <property type="entry name" value="S-adenosyl-L-methionine-dependent methyltransferases"/>
    <property type="match status" value="2"/>
</dbReference>
<sequence>MWRGCKLSSSGSRFLGGLRSVYRGTRADCPRLTTSAVCSKNQLSWTLQIKPWVVNEYRIMWFKSCSMNFAFLNRMKSYRLPWIRPYSTSRSTVDSNEVKTFLALAHRWWDEQGVYAPLHSMNDLRVPFIRDNLLKTVANHQPGKPLSGMKILDVGCGGGLLTEPGGSLFITTINKTQLSYALGIVFAEQIAGIVPKGTHTWEKFVSPEKLESILESNGLSVQTVTGMLYNPFSGYWHWSENTSLNYAAYAVKSSVQEHSGPEFALKGEREELRAEASTNSGVREELKK</sequence>
<dbReference type="Gene3D" id="3.40.50.150">
    <property type="entry name" value="Vaccinia Virus protein VP39"/>
    <property type="match status" value="2"/>
</dbReference>
<organism evidence="6 7">
    <name type="scientific">Sus scrofa</name>
    <name type="common">Pig</name>
    <dbReference type="NCBI Taxonomy" id="9823"/>
    <lineage>
        <taxon>Eukaryota</taxon>
        <taxon>Metazoa</taxon>
        <taxon>Chordata</taxon>
        <taxon>Craniata</taxon>
        <taxon>Vertebrata</taxon>
        <taxon>Euteleostomi</taxon>
        <taxon>Mammalia</taxon>
        <taxon>Eutheria</taxon>
        <taxon>Laurasiatheria</taxon>
        <taxon>Artiodactyla</taxon>
        <taxon>Suina</taxon>
        <taxon>Suidae</taxon>
        <taxon>Sus</taxon>
    </lineage>
</organism>
<dbReference type="AlphaFoldDB" id="F1RXY4"/>
<dbReference type="InterPro" id="IPR010233">
    <property type="entry name" value="UbiG_MeTrfase"/>
</dbReference>
<reference evidence="6" key="4">
    <citation type="submission" date="2025-09" db="UniProtKB">
        <authorList>
            <consortium name="Ensembl"/>
        </authorList>
    </citation>
    <scope>IDENTIFICATION</scope>
</reference>
<dbReference type="PaxDb" id="9823-ENSSSCP00000004693"/>
<evidence type="ECO:0007829" key="8">
    <source>
        <dbReference type="PeptideAtlas" id="F1RXY4"/>
    </source>
</evidence>
<dbReference type="GO" id="GO:0032259">
    <property type="term" value="P:methylation"/>
    <property type="evidence" value="ECO:0007669"/>
    <property type="project" value="UniProtKB-KW"/>
</dbReference>
<dbReference type="ExpressionAtlas" id="F1RXY4">
    <property type="expression patterns" value="baseline and differential"/>
</dbReference>
<evidence type="ECO:0000256" key="1">
    <source>
        <dbReference type="ARBA" id="ARBA00022603"/>
    </source>
</evidence>
<feature type="compositionally biased region" description="Basic and acidic residues" evidence="5">
    <location>
        <begin position="265"/>
        <end position="274"/>
    </location>
</feature>
<evidence type="ECO:0000256" key="2">
    <source>
        <dbReference type="ARBA" id="ARBA00022679"/>
    </source>
</evidence>
<dbReference type="Ensembl" id="ENSSSCT00000004806.5">
    <property type="protein sequence ID" value="ENSSSCP00000004693.5"/>
    <property type="gene ID" value="ENSSSCG00000004349.5"/>
</dbReference>
<reference evidence="6" key="2">
    <citation type="journal article" date="2020" name="Gigascience">
        <title>An improved pig reference genome sequence to enable pig genetics and genomics research.</title>
        <authorList>
            <person name="Warr A."/>
            <person name="Affara N."/>
            <person name="Aken B."/>
            <person name="Beiki H."/>
            <person name="Bickhart D.M."/>
            <person name="Billis K."/>
            <person name="Chow W."/>
            <person name="Eory L."/>
            <person name="Finlayson H.A."/>
            <person name="Flicek P."/>
            <person name="Giron C.G."/>
            <person name="Griffin D.K."/>
            <person name="Hall R."/>
            <person name="Hannum G."/>
            <person name="Hourlier T."/>
            <person name="Howe K."/>
            <person name="Hume D.A."/>
            <person name="Izuogu O."/>
            <person name="Kim K."/>
            <person name="Koren S."/>
            <person name="Liu H."/>
            <person name="Manchanda N."/>
            <person name="Martin F.J."/>
            <person name="Nonneman D.J."/>
            <person name="O'Connor R.E."/>
            <person name="Phillippy A.M."/>
            <person name="Rohrer G.A."/>
            <person name="Rosen B.D."/>
            <person name="Rund L.A."/>
            <person name="Sargent C.A."/>
            <person name="Schook L.B."/>
            <person name="Schroeder S.G."/>
            <person name="Schwartz A.S."/>
            <person name="Skinner B.M."/>
            <person name="Talbot R."/>
            <person name="Tseng E."/>
            <person name="Tuggle C.K."/>
            <person name="Watson M."/>
            <person name="Smith T.P.L."/>
            <person name="Archibald A.L."/>
        </authorList>
    </citation>
    <scope>NUCLEOTIDE SEQUENCE [LARGE SCALE GENOMIC DNA]</scope>
    <source>
        <strain evidence="6">Duroc</strain>
    </source>
</reference>
<dbReference type="PANTHER" id="PTHR43464:SF19">
    <property type="entry name" value="UBIQUINONE BIOSYNTHESIS O-METHYLTRANSFERASE, MITOCHONDRIAL"/>
    <property type="match status" value="1"/>
</dbReference>
<gene>
    <name evidence="6" type="primary">COQ3</name>
</gene>
<dbReference type="NCBIfam" id="TIGR01983">
    <property type="entry name" value="UbiG"/>
    <property type="match status" value="1"/>
</dbReference>
<keyword evidence="1" id="KW-0489">Methyltransferase</keyword>
<evidence type="ECO:0000256" key="3">
    <source>
        <dbReference type="ARBA" id="ARBA00022688"/>
    </source>
</evidence>